<dbReference type="Pfam" id="PF25959">
    <property type="entry name" value="DUF7996"/>
    <property type="match status" value="1"/>
</dbReference>
<sequence>MSERYSRWTLATLAVVGILGPGMAHYYLNRAGYPLVADVVFVAGYLGVAFLLWHGWLRHVDIGAN</sequence>
<dbReference type="AlphaFoldDB" id="A0A830G853"/>
<protein>
    <submittedName>
        <fullName evidence="2">Uncharacterized protein</fullName>
    </submittedName>
</protein>
<feature type="transmembrane region" description="Helical" evidence="1">
    <location>
        <begin position="34"/>
        <end position="53"/>
    </location>
</feature>
<organism evidence="2 3">
    <name type="scientific">Halarchaeum nitratireducens</name>
    <dbReference type="NCBI Taxonomy" id="489913"/>
    <lineage>
        <taxon>Archaea</taxon>
        <taxon>Methanobacteriati</taxon>
        <taxon>Methanobacteriota</taxon>
        <taxon>Stenosarchaea group</taxon>
        <taxon>Halobacteria</taxon>
        <taxon>Halobacteriales</taxon>
        <taxon>Halobacteriaceae</taxon>
    </lineage>
</organism>
<dbReference type="EMBL" id="BMOQ01000001">
    <property type="protein sequence ID" value="GGN07228.1"/>
    <property type="molecule type" value="Genomic_DNA"/>
</dbReference>
<accession>A0A830G853</accession>
<dbReference type="Proteomes" id="UP000608850">
    <property type="component" value="Unassembled WGS sequence"/>
</dbReference>
<name>A0A830G853_9EURY</name>
<reference evidence="2 3" key="1">
    <citation type="journal article" date="2019" name="Int. J. Syst. Evol. Microbiol.">
        <title>The Global Catalogue of Microorganisms (GCM) 10K type strain sequencing project: providing services to taxonomists for standard genome sequencing and annotation.</title>
        <authorList>
            <consortium name="The Broad Institute Genomics Platform"/>
            <consortium name="The Broad Institute Genome Sequencing Center for Infectious Disease"/>
            <person name="Wu L."/>
            <person name="Ma J."/>
        </authorList>
    </citation>
    <scope>NUCLEOTIDE SEQUENCE [LARGE SCALE GENOMIC DNA]</scope>
    <source>
        <strain evidence="2 3">JCM 16331</strain>
    </source>
</reference>
<evidence type="ECO:0000256" key="1">
    <source>
        <dbReference type="SAM" id="Phobius"/>
    </source>
</evidence>
<evidence type="ECO:0000313" key="2">
    <source>
        <dbReference type="EMBL" id="GGN07228.1"/>
    </source>
</evidence>
<gene>
    <name evidence="2" type="ORF">GCM10009021_02850</name>
</gene>
<dbReference type="RefSeq" id="WP_188876694.1">
    <property type="nucleotide sequence ID" value="NZ_BMOQ01000001.1"/>
</dbReference>
<comment type="caution">
    <text evidence="2">The sequence shown here is derived from an EMBL/GenBank/DDBJ whole genome shotgun (WGS) entry which is preliminary data.</text>
</comment>
<keyword evidence="3" id="KW-1185">Reference proteome</keyword>
<proteinExistence type="predicted"/>
<keyword evidence="1" id="KW-1133">Transmembrane helix</keyword>
<keyword evidence="1" id="KW-0812">Transmembrane</keyword>
<evidence type="ECO:0000313" key="3">
    <source>
        <dbReference type="Proteomes" id="UP000608850"/>
    </source>
</evidence>
<dbReference type="InterPro" id="IPR058309">
    <property type="entry name" value="DUF7996"/>
</dbReference>
<keyword evidence="1" id="KW-0472">Membrane</keyword>
<dbReference type="OrthoDB" id="304630at2157"/>